<dbReference type="Proteomes" id="UP001652740">
    <property type="component" value="Unplaced"/>
</dbReference>
<dbReference type="Gene3D" id="2.40.10.10">
    <property type="entry name" value="Trypsin-like serine proteases"/>
    <property type="match status" value="1"/>
</dbReference>
<evidence type="ECO:0000256" key="1">
    <source>
        <dbReference type="SAM" id="SignalP"/>
    </source>
</evidence>
<dbReference type="InterPro" id="IPR001314">
    <property type="entry name" value="Peptidase_S1A"/>
</dbReference>
<dbReference type="Pfam" id="PF00089">
    <property type="entry name" value="Trypsin"/>
    <property type="match status" value="1"/>
</dbReference>
<dbReference type="PANTHER" id="PTHR24260">
    <property type="match status" value="1"/>
</dbReference>
<dbReference type="CDD" id="cd00190">
    <property type="entry name" value="Tryp_SPc"/>
    <property type="match status" value="1"/>
</dbReference>
<dbReference type="InterPro" id="IPR018114">
    <property type="entry name" value="TRYPSIN_HIS"/>
</dbReference>
<dbReference type="PROSITE" id="PS00134">
    <property type="entry name" value="TRYPSIN_HIS"/>
    <property type="match status" value="1"/>
</dbReference>
<gene>
    <name evidence="4" type="primary">LOC113509958</name>
</gene>
<keyword evidence="1" id="KW-0732">Signal</keyword>
<organism evidence="3 4">
    <name type="scientific">Galleria mellonella</name>
    <name type="common">Greater wax moth</name>
    <dbReference type="NCBI Taxonomy" id="7137"/>
    <lineage>
        <taxon>Eukaryota</taxon>
        <taxon>Metazoa</taxon>
        <taxon>Ecdysozoa</taxon>
        <taxon>Arthropoda</taxon>
        <taxon>Hexapoda</taxon>
        <taxon>Insecta</taxon>
        <taxon>Pterygota</taxon>
        <taxon>Neoptera</taxon>
        <taxon>Endopterygota</taxon>
        <taxon>Lepidoptera</taxon>
        <taxon>Glossata</taxon>
        <taxon>Ditrysia</taxon>
        <taxon>Pyraloidea</taxon>
        <taxon>Pyralidae</taxon>
        <taxon>Galleriinae</taxon>
        <taxon>Galleria</taxon>
    </lineage>
</organism>
<dbReference type="SUPFAM" id="SSF50494">
    <property type="entry name" value="Trypsin-like serine proteases"/>
    <property type="match status" value="1"/>
</dbReference>
<sequence>MIRMTIVFFLLAAVNSVPQDRRNWTLLVNPLVSAPPCKGYTNMYMEFEPGLPPDEENSYKVYVNEELPLYSQIKLKFDSEATIILSNETENFARVHAFEMRFSIQFFKKADRAVFRVKGPPTGTIPYMTSVDINYVEYCKEPLTAVFDNYLVGRKGTAHIGLSTPDDGCGRRKVVHTELIVNGQPTKHGDWPWHGAIYRLDSSSLRYICGGTLVSKTYVLTAAHCTTINGVAVLPEILSIIFGKYNLIGGDTDTQERKIHEIIVHAEFNHRKLHNDISLLKLKSEVTFNDFVQPACLWHLNAYKNLPFSTVYGAVVGWGFDHTDKLSPELRQTIIPMVSDSKCIKSNPDFFGKILNNQKFCAGYRNGTSACNGDSGGGFVIFVPDIQGDYSANATGSWFVRGIVSLAIARRDAAICDNTEYTLFTDIAKYGEWIENHMS</sequence>
<dbReference type="InterPro" id="IPR009003">
    <property type="entry name" value="Peptidase_S1_PA"/>
</dbReference>
<feature type="signal peptide" evidence="1">
    <location>
        <begin position="1"/>
        <end position="16"/>
    </location>
</feature>
<evidence type="ECO:0000313" key="4">
    <source>
        <dbReference type="RefSeq" id="XP_052749491.1"/>
    </source>
</evidence>
<feature type="domain" description="Peptidase S1" evidence="2">
    <location>
        <begin position="180"/>
        <end position="439"/>
    </location>
</feature>
<protein>
    <submittedName>
        <fullName evidence="4">Chymotrypsin-like elastase family member 2A isoform X1</fullName>
    </submittedName>
</protein>
<dbReference type="GeneID" id="113509958"/>
<keyword evidence="3" id="KW-1185">Reference proteome</keyword>
<dbReference type="PROSITE" id="PS50240">
    <property type="entry name" value="TRYPSIN_DOM"/>
    <property type="match status" value="1"/>
</dbReference>
<dbReference type="SMART" id="SM00020">
    <property type="entry name" value="Tryp_SPc"/>
    <property type="match status" value="1"/>
</dbReference>
<evidence type="ECO:0000259" key="2">
    <source>
        <dbReference type="PROSITE" id="PS50240"/>
    </source>
</evidence>
<name>A0ABM3MDL0_GALME</name>
<evidence type="ECO:0000313" key="3">
    <source>
        <dbReference type="Proteomes" id="UP001652740"/>
    </source>
</evidence>
<dbReference type="PANTHER" id="PTHR24260:SF143">
    <property type="entry name" value="SERINE PROTEASE GD-LIKE PROTEIN"/>
    <property type="match status" value="1"/>
</dbReference>
<feature type="chain" id="PRO_5046451360" evidence="1">
    <location>
        <begin position="17"/>
        <end position="439"/>
    </location>
</feature>
<dbReference type="InterPro" id="IPR043504">
    <property type="entry name" value="Peptidase_S1_PA_chymotrypsin"/>
</dbReference>
<dbReference type="InterPro" id="IPR051333">
    <property type="entry name" value="CLIP_Serine_Protease"/>
</dbReference>
<dbReference type="RefSeq" id="XP_052749491.1">
    <property type="nucleotide sequence ID" value="XM_052893531.1"/>
</dbReference>
<dbReference type="PRINTS" id="PR00722">
    <property type="entry name" value="CHYMOTRYPSIN"/>
</dbReference>
<accession>A0ABM3MDL0</accession>
<dbReference type="InterPro" id="IPR001254">
    <property type="entry name" value="Trypsin_dom"/>
</dbReference>
<reference evidence="4" key="1">
    <citation type="submission" date="2025-08" db="UniProtKB">
        <authorList>
            <consortium name="RefSeq"/>
        </authorList>
    </citation>
    <scope>IDENTIFICATION</scope>
    <source>
        <tissue evidence="4">Whole larvae</tissue>
    </source>
</reference>
<proteinExistence type="predicted"/>